<protein>
    <recommendedName>
        <fullName evidence="3">Glycosyl hydrolases family 43</fullName>
    </recommendedName>
</protein>
<dbReference type="InterPro" id="IPR023296">
    <property type="entry name" value="Glyco_hydro_beta-prop_sf"/>
</dbReference>
<dbReference type="KEGG" id="pxv:FXF36_02145"/>
<reference evidence="2" key="1">
    <citation type="submission" date="2019-08" db="EMBL/GenBank/DDBJ databases">
        <title>Complete Genome Sequence of the Polysaccharide-Degrading Rumen Bacterium Pseudobutyrivibrio xylanivorans MA3014.</title>
        <authorList>
            <person name="Palevich N."/>
            <person name="Maclean P.H."/>
            <person name="Kelly W.J."/>
            <person name="Leahy S.C."/>
            <person name="Rakonjac J."/>
            <person name="Attwood G.T."/>
        </authorList>
    </citation>
    <scope>NUCLEOTIDE SEQUENCE [LARGE SCALE GENOMIC DNA]</scope>
    <source>
        <strain evidence="2">MA3014</strain>
    </source>
</reference>
<dbReference type="EMBL" id="CP043028">
    <property type="protein sequence ID" value="QFJ53754.1"/>
    <property type="molecule type" value="Genomic_DNA"/>
</dbReference>
<organism evidence="1 2">
    <name type="scientific">Pseudobutyrivibrio xylanivorans</name>
    <dbReference type="NCBI Taxonomy" id="185007"/>
    <lineage>
        <taxon>Bacteria</taxon>
        <taxon>Bacillati</taxon>
        <taxon>Bacillota</taxon>
        <taxon>Clostridia</taxon>
        <taxon>Lachnospirales</taxon>
        <taxon>Lachnospiraceae</taxon>
        <taxon>Pseudobutyrivibrio</taxon>
    </lineage>
</organism>
<dbReference type="Proteomes" id="UP000327030">
    <property type="component" value="Chromosome 1"/>
</dbReference>
<name>A0A5P6VRF1_PSEXY</name>
<dbReference type="Gene3D" id="2.115.10.20">
    <property type="entry name" value="Glycosyl hydrolase domain, family 43"/>
    <property type="match status" value="1"/>
</dbReference>
<dbReference type="SUPFAM" id="SSF75005">
    <property type="entry name" value="Arabinanase/levansucrase/invertase"/>
    <property type="match status" value="1"/>
</dbReference>
<dbReference type="AlphaFoldDB" id="A0A5P6VRF1"/>
<proteinExistence type="predicted"/>
<gene>
    <name evidence="1" type="ORF">FXF36_02145</name>
</gene>
<evidence type="ECO:0000313" key="2">
    <source>
        <dbReference type="Proteomes" id="UP000327030"/>
    </source>
</evidence>
<accession>A0A5P6VRF1</accession>
<evidence type="ECO:0008006" key="3">
    <source>
        <dbReference type="Google" id="ProtNLM"/>
    </source>
</evidence>
<dbReference type="RefSeq" id="WP_151622251.1">
    <property type="nucleotide sequence ID" value="NZ_CP043028.1"/>
</dbReference>
<dbReference type="OrthoDB" id="9794572at2"/>
<sequence length="332" mass="36697">MKKRPFTKRKLLLFLQVVVIVGAVAFLTLPTAKKQYEDYERSIQEDNVPLAGGGVYKYCPTSINGNVLYCSNEATPGEVKDGICYNGKRVLATTSGAWDSVQVCDPTVVEGDFTYEGNSYTYLMAYLGCATYDCTANEVGFAVSNDLTSWEKTGRIVSASRDGYWGVGQPSLINYDGRIFLFYTSGTASQTTTYVEELDCSDLDNVQRLGKVQVSCNYDFISNADFAYSDGTLYMTCDTHPFPSGDLNFISAEQSVYSASWDGSLDSLSSMDWMRIALIGEATTGHDRNHNGCFARDGYGRLSSRTLYVTTADEVGSWSENLYTYRFTTVGF</sequence>
<evidence type="ECO:0000313" key="1">
    <source>
        <dbReference type="EMBL" id="QFJ53754.1"/>
    </source>
</evidence>